<dbReference type="KEGG" id="tbe:Trebr_0480"/>
<protein>
    <recommendedName>
        <fullName evidence="4">Glycosyl transferase family 2</fullName>
    </recommendedName>
</protein>
<dbReference type="RefSeq" id="WP_013757643.1">
    <property type="nucleotide sequence ID" value="NC_015500.1"/>
</dbReference>
<accession>F4LP48</accession>
<dbReference type="PANTHER" id="PTHR43630">
    <property type="entry name" value="POLY-BETA-1,6-N-ACETYL-D-GLUCOSAMINE SYNTHASE"/>
    <property type="match status" value="1"/>
</dbReference>
<organism evidence="2 3">
    <name type="scientific">Treponema brennaborense (strain DSM 12168 / CIP 105900 / DD5/3)</name>
    <dbReference type="NCBI Taxonomy" id="906968"/>
    <lineage>
        <taxon>Bacteria</taxon>
        <taxon>Pseudomonadati</taxon>
        <taxon>Spirochaetota</taxon>
        <taxon>Spirochaetia</taxon>
        <taxon>Spirochaetales</taxon>
        <taxon>Treponemataceae</taxon>
        <taxon>Treponema</taxon>
    </lineage>
</organism>
<dbReference type="AlphaFoldDB" id="F4LP48"/>
<proteinExistence type="predicted"/>
<feature type="transmembrane region" description="Helical" evidence="1">
    <location>
        <begin position="6"/>
        <end position="29"/>
    </location>
</feature>
<dbReference type="HOGENOM" id="CLU_658785_0_0_12"/>
<dbReference type="STRING" id="906968.Trebr_0480"/>
<dbReference type="PANTHER" id="PTHR43630:SF2">
    <property type="entry name" value="GLYCOSYLTRANSFERASE"/>
    <property type="match status" value="1"/>
</dbReference>
<dbReference type="Gene3D" id="3.90.550.10">
    <property type="entry name" value="Spore Coat Polysaccharide Biosynthesis Protein SpsA, Chain A"/>
    <property type="match status" value="1"/>
</dbReference>
<sequence length="417" mass="47916">MFSIETVKLITFIFFILYLPRMWCWFAALRKQPRLHNDKKNKLALVIPARNEGTAIIPLLKSIQKQSYAPEHFDVYIVVKEPDDPVHEYAKMINASVYVDSAQTSKGDCLDYCFKRILAEKPNVYDGYIIVDADCILAPTFMEEMNNAMASGADVINAKKLVKNYFTDNQENVNWVTSCNGLIWTFMDDMGNRWKSDHGFTTMTVTTGILFSKRLVEKWQGWIYRETLTEDMELQRDCAVRDYQTFYYSHAKFFMEESPSLSTTNKRRTRWMTGLTNADFIYGADMLMKKGGFHEWLNKYFMLCLWLVYLFIGSMVVMCAANAGAAGLAMLAHSPDAAQFLHTALAALGAIYAAFFVLTLSALIVDRKNIKLSPFGKLIVLLVHPVFYMGYIKIVARAIFIRKPQEWEVIDRVKSRS</sequence>
<feature type="transmembrane region" description="Helical" evidence="1">
    <location>
        <begin position="378"/>
        <end position="400"/>
    </location>
</feature>
<dbReference type="eggNOG" id="COG1215">
    <property type="taxonomic scope" value="Bacteria"/>
</dbReference>
<keyword evidence="1" id="KW-0812">Transmembrane</keyword>
<dbReference type="InterPro" id="IPR029044">
    <property type="entry name" value="Nucleotide-diphossugar_trans"/>
</dbReference>
<evidence type="ECO:0000256" key="1">
    <source>
        <dbReference type="SAM" id="Phobius"/>
    </source>
</evidence>
<keyword evidence="3" id="KW-1185">Reference proteome</keyword>
<keyword evidence="1" id="KW-0472">Membrane</keyword>
<name>F4LP48_TREBD</name>
<dbReference type="Pfam" id="PF13641">
    <property type="entry name" value="Glyco_tranf_2_3"/>
    <property type="match status" value="1"/>
</dbReference>
<feature type="transmembrane region" description="Helical" evidence="1">
    <location>
        <begin position="300"/>
        <end position="332"/>
    </location>
</feature>
<evidence type="ECO:0008006" key="4">
    <source>
        <dbReference type="Google" id="ProtNLM"/>
    </source>
</evidence>
<feature type="transmembrane region" description="Helical" evidence="1">
    <location>
        <begin position="344"/>
        <end position="366"/>
    </location>
</feature>
<keyword evidence="1" id="KW-1133">Transmembrane helix</keyword>
<evidence type="ECO:0000313" key="2">
    <source>
        <dbReference type="EMBL" id="AEE15924.1"/>
    </source>
</evidence>
<dbReference type="OrthoDB" id="9797391at2"/>
<evidence type="ECO:0000313" key="3">
    <source>
        <dbReference type="Proteomes" id="UP000006546"/>
    </source>
</evidence>
<dbReference type="Proteomes" id="UP000006546">
    <property type="component" value="Chromosome"/>
</dbReference>
<gene>
    <name evidence="2" type="ordered locus">Trebr_0480</name>
</gene>
<dbReference type="EMBL" id="CP002696">
    <property type="protein sequence ID" value="AEE15924.1"/>
    <property type="molecule type" value="Genomic_DNA"/>
</dbReference>
<reference evidence="3" key="1">
    <citation type="submission" date="2011-04" db="EMBL/GenBank/DDBJ databases">
        <title>The complete genome of Treponema brennaborense DSM 12168.</title>
        <authorList>
            <person name="Lucas S."/>
            <person name="Han J."/>
            <person name="Lapidus A."/>
            <person name="Bruce D."/>
            <person name="Goodwin L."/>
            <person name="Pitluck S."/>
            <person name="Peters L."/>
            <person name="Kyrpides N."/>
            <person name="Mavromatis K."/>
            <person name="Ivanova N."/>
            <person name="Mikhailova N."/>
            <person name="Pagani I."/>
            <person name="Teshima H."/>
            <person name="Detter J.C."/>
            <person name="Tapia R."/>
            <person name="Han C."/>
            <person name="Land M."/>
            <person name="Hauser L."/>
            <person name="Markowitz V."/>
            <person name="Cheng J.-F."/>
            <person name="Hugenholtz P."/>
            <person name="Woyke T."/>
            <person name="Wu D."/>
            <person name="Gronow S."/>
            <person name="Wellnitz S."/>
            <person name="Brambilla E."/>
            <person name="Klenk H.-P."/>
            <person name="Eisen J.A."/>
        </authorList>
    </citation>
    <scope>NUCLEOTIDE SEQUENCE [LARGE SCALE GENOMIC DNA]</scope>
    <source>
        <strain evidence="3">DSM 12168 / CIP 105900 / DD5/3</strain>
    </source>
</reference>
<dbReference type="SUPFAM" id="SSF53448">
    <property type="entry name" value="Nucleotide-diphospho-sugar transferases"/>
    <property type="match status" value="1"/>
</dbReference>